<feature type="transmembrane region" description="Helical" evidence="1">
    <location>
        <begin position="6"/>
        <end position="24"/>
    </location>
</feature>
<evidence type="ECO:0000313" key="2">
    <source>
        <dbReference type="EMBL" id="MFD1736338.1"/>
    </source>
</evidence>
<dbReference type="Proteomes" id="UP001597214">
    <property type="component" value="Unassembled WGS sequence"/>
</dbReference>
<keyword evidence="1" id="KW-0812">Transmembrane</keyword>
<proteinExistence type="predicted"/>
<sequence length="98" mass="11256">MNIVLVCIIVFSFILSTFLCLLVFERQKNKWLCMIIAFFVNTLLLSLMTIILYKVDVQTFHKQAEGVFGSLGILTLVFFIPILTCGNFYILKLVKKEA</sequence>
<keyword evidence="3" id="KW-1185">Reference proteome</keyword>
<evidence type="ECO:0008006" key="4">
    <source>
        <dbReference type="Google" id="ProtNLM"/>
    </source>
</evidence>
<accession>A0ABW4LMR6</accession>
<reference evidence="3" key="1">
    <citation type="journal article" date="2019" name="Int. J. Syst. Evol. Microbiol.">
        <title>The Global Catalogue of Microorganisms (GCM) 10K type strain sequencing project: providing services to taxonomists for standard genome sequencing and annotation.</title>
        <authorList>
            <consortium name="The Broad Institute Genomics Platform"/>
            <consortium name="The Broad Institute Genome Sequencing Center for Infectious Disease"/>
            <person name="Wu L."/>
            <person name="Ma J."/>
        </authorList>
    </citation>
    <scope>NUCLEOTIDE SEQUENCE [LARGE SCALE GENOMIC DNA]</scope>
    <source>
        <strain evidence="3">CCUG 49339</strain>
    </source>
</reference>
<comment type="caution">
    <text evidence="2">The sequence shown here is derived from an EMBL/GenBank/DDBJ whole genome shotgun (WGS) entry which is preliminary data.</text>
</comment>
<protein>
    <recommendedName>
        <fullName evidence="4">Group-specific protein</fullName>
    </recommendedName>
</protein>
<name>A0ABW4LMR6_9BACI</name>
<dbReference type="RefSeq" id="WP_377927488.1">
    <property type="nucleotide sequence ID" value="NZ_JBHUEM010000007.1"/>
</dbReference>
<gene>
    <name evidence="2" type="ORF">ACFSCX_07150</name>
</gene>
<feature type="transmembrane region" description="Helical" evidence="1">
    <location>
        <begin position="67"/>
        <end position="91"/>
    </location>
</feature>
<feature type="transmembrane region" description="Helical" evidence="1">
    <location>
        <begin position="31"/>
        <end position="55"/>
    </location>
</feature>
<keyword evidence="1" id="KW-1133">Transmembrane helix</keyword>
<evidence type="ECO:0000256" key="1">
    <source>
        <dbReference type="SAM" id="Phobius"/>
    </source>
</evidence>
<evidence type="ECO:0000313" key="3">
    <source>
        <dbReference type="Proteomes" id="UP001597214"/>
    </source>
</evidence>
<dbReference type="EMBL" id="JBHUEM010000007">
    <property type="protein sequence ID" value="MFD1736338.1"/>
    <property type="molecule type" value="Genomic_DNA"/>
</dbReference>
<organism evidence="2 3">
    <name type="scientific">Bacillus salitolerans</name>
    <dbReference type="NCBI Taxonomy" id="1437434"/>
    <lineage>
        <taxon>Bacteria</taxon>
        <taxon>Bacillati</taxon>
        <taxon>Bacillota</taxon>
        <taxon>Bacilli</taxon>
        <taxon>Bacillales</taxon>
        <taxon>Bacillaceae</taxon>
        <taxon>Bacillus</taxon>
    </lineage>
</organism>
<keyword evidence="1" id="KW-0472">Membrane</keyword>